<dbReference type="OrthoDB" id="10542274at2759"/>
<evidence type="ECO:0000256" key="1">
    <source>
        <dbReference type="SAM" id="MobiDB-lite"/>
    </source>
</evidence>
<comment type="caution">
    <text evidence="3">The sequence shown here is derived from an EMBL/GenBank/DDBJ whole genome shotgun (WGS) entry which is preliminary data.</text>
</comment>
<dbReference type="EMBL" id="CAJFCW020000006">
    <property type="protein sequence ID" value="CAG9125108.1"/>
    <property type="molecule type" value="Genomic_DNA"/>
</dbReference>
<dbReference type="Proteomes" id="UP000614601">
    <property type="component" value="Unassembled WGS sequence"/>
</dbReference>
<dbReference type="Proteomes" id="UP000783686">
    <property type="component" value="Unassembled WGS sequence"/>
</dbReference>
<accession>A0A811LP20</accession>
<evidence type="ECO:0000313" key="3">
    <source>
        <dbReference type="EMBL" id="CAD5228836.1"/>
    </source>
</evidence>
<dbReference type="AlphaFoldDB" id="A0A811LP20"/>
<protein>
    <submittedName>
        <fullName evidence="3">Uncharacterized protein</fullName>
    </submittedName>
</protein>
<keyword evidence="2" id="KW-0732">Signal</keyword>
<organism evidence="3 4">
    <name type="scientific">Bursaphelenchus okinawaensis</name>
    <dbReference type="NCBI Taxonomy" id="465554"/>
    <lineage>
        <taxon>Eukaryota</taxon>
        <taxon>Metazoa</taxon>
        <taxon>Ecdysozoa</taxon>
        <taxon>Nematoda</taxon>
        <taxon>Chromadorea</taxon>
        <taxon>Rhabditida</taxon>
        <taxon>Tylenchina</taxon>
        <taxon>Tylenchomorpha</taxon>
        <taxon>Aphelenchoidea</taxon>
        <taxon>Aphelenchoididae</taxon>
        <taxon>Bursaphelenchus</taxon>
    </lineage>
</organism>
<dbReference type="EMBL" id="CAJFDH010000006">
    <property type="protein sequence ID" value="CAD5228836.1"/>
    <property type="molecule type" value="Genomic_DNA"/>
</dbReference>
<keyword evidence="4" id="KW-1185">Reference proteome</keyword>
<evidence type="ECO:0000256" key="2">
    <source>
        <dbReference type="SAM" id="SignalP"/>
    </source>
</evidence>
<evidence type="ECO:0000313" key="4">
    <source>
        <dbReference type="Proteomes" id="UP000614601"/>
    </source>
</evidence>
<feature type="region of interest" description="Disordered" evidence="1">
    <location>
        <begin position="111"/>
        <end position="140"/>
    </location>
</feature>
<name>A0A811LP20_9BILA</name>
<proteinExistence type="predicted"/>
<feature type="chain" id="PRO_5036221506" evidence="2">
    <location>
        <begin position="18"/>
        <end position="324"/>
    </location>
</feature>
<reference evidence="3" key="1">
    <citation type="submission" date="2020-09" db="EMBL/GenBank/DDBJ databases">
        <authorList>
            <person name="Kikuchi T."/>
        </authorList>
    </citation>
    <scope>NUCLEOTIDE SEQUENCE</scope>
    <source>
        <strain evidence="3">SH1</strain>
    </source>
</reference>
<feature type="signal peptide" evidence="2">
    <location>
        <begin position="1"/>
        <end position="17"/>
    </location>
</feature>
<gene>
    <name evidence="3" type="ORF">BOKJ2_LOCUS12895</name>
</gene>
<sequence>MLGGWLITVSILLVVEASKAHGIFNGAYLVLGLDQEKLNQILKSTQILSELGFSSSSTEVKKVETKIGTVVKEQDVKEGVTKSVSVVKNSSSGSSGTESISSSGVSKTVLSSSSSNSGTESSSSSSSSGSQSSSSSSTSSAESSEFSYLFNANYTFNVDTEKIKNEKCFKYVVDEKNQDTCHKFLSDNKLEKVEDLEFNDFFELTSIYQEEIPKISGFGDIKGIFEKRSPTFLSIWQVLISFFQEKITWRTSRTNDQTVQAFKDLGAIGLDWAKNVSSLWEKTSDDVKSNIANLCNTTTQFVKSNATQKIISITYTTNITTVFS</sequence>